<evidence type="ECO:0000313" key="3">
    <source>
        <dbReference type="EMBL" id="CRK95130.1"/>
    </source>
</evidence>
<gene>
    <name evidence="3" type="ORF">CLUMA_CG008608</name>
</gene>
<dbReference type="STRING" id="568069.A0A1J1I5W4"/>
<evidence type="ECO:0000259" key="2">
    <source>
        <dbReference type="Pfam" id="PF23304"/>
    </source>
</evidence>
<dbReference type="GO" id="GO:0005113">
    <property type="term" value="F:patched binding"/>
    <property type="evidence" value="ECO:0007669"/>
    <property type="project" value="TreeGrafter"/>
</dbReference>
<dbReference type="GO" id="GO:0005119">
    <property type="term" value="F:smoothened binding"/>
    <property type="evidence" value="ECO:0007669"/>
    <property type="project" value="TreeGrafter"/>
</dbReference>
<accession>A0A1J1I5W4</accession>
<feature type="domain" description="Bardet-Biedl syndrome 1 protein GAE" evidence="2">
    <location>
        <begin position="410"/>
        <end position="522"/>
    </location>
</feature>
<dbReference type="Pfam" id="PF14779">
    <property type="entry name" value="BBS1"/>
    <property type="match status" value="1"/>
</dbReference>
<reference evidence="3 4" key="1">
    <citation type="submission" date="2015-04" db="EMBL/GenBank/DDBJ databases">
        <authorList>
            <person name="Syromyatnikov M.Y."/>
            <person name="Popov V.N."/>
        </authorList>
    </citation>
    <scope>NUCLEOTIDE SEQUENCE [LARGE SCALE GENOMIC DNA]</scope>
</reference>
<dbReference type="GO" id="GO:0005813">
    <property type="term" value="C:centrosome"/>
    <property type="evidence" value="ECO:0007669"/>
    <property type="project" value="TreeGrafter"/>
</dbReference>
<dbReference type="AlphaFoldDB" id="A0A1J1I5W4"/>
<dbReference type="PANTHER" id="PTHR20870:SF0">
    <property type="entry name" value="BARDET-BIEDL SYNDROME 1 PROTEIN"/>
    <property type="match status" value="1"/>
</dbReference>
<sequence>MSKTRWLDALSDGTAGLKTISSCMSVCDLKNDNYYKLIAAEISFDLEIKPRLRVYKGTQVVHDQNLPGIPSAVESLYIDETHPKMPIVAVSVGPSILFYRNMKPYFKYTVPSLIIEPLEMEIWKKLVSDRSDNYQKHIDDLKSINTSELSTLSQQLITLNDDEREFFIRDNMEPKLERLPTIVAMTKIYKSIEEEKSSNCLIIATESSDILIMDVQSFNILHQARVCNFKATPDLLSASGSFQNDFKIVIATREGSLCILRKNWLEGREIVKLENPATAMCLLQIDQTIVVLNTVLAMTFGKLGLEDHVLVLVTNNGSLLIKILKRTAEFSEPLSVESKTTEDSTNMTVAIPKKTKIFIEQTIREKENASAIHNIFQSELWRMRLEAAKTTIDILRTGDSTFSGDYQTPLKLLAQVDGLGPDFLLTVTLENISATKIAGNLSILLHADPEHYKIKRRYADLSPLMPGIPLEMDFQVSVALTPDNLLPSDMTTENSIIRVLIIKENLSKPLIASTVVMPQPELQLLIT</sequence>
<organism evidence="3 4">
    <name type="scientific">Clunio marinus</name>
    <dbReference type="NCBI Taxonomy" id="568069"/>
    <lineage>
        <taxon>Eukaryota</taxon>
        <taxon>Metazoa</taxon>
        <taxon>Ecdysozoa</taxon>
        <taxon>Arthropoda</taxon>
        <taxon>Hexapoda</taxon>
        <taxon>Insecta</taxon>
        <taxon>Pterygota</taxon>
        <taxon>Neoptera</taxon>
        <taxon>Endopterygota</taxon>
        <taxon>Diptera</taxon>
        <taxon>Nematocera</taxon>
        <taxon>Chironomoidea</taxon>
        <taxon>Chironomidae</taxon>
        <taxon>Clunio</taxon>
    </lineage>
</organism>
<proteinExistence type="predicted"/>
<dbReference type="GO" id="GO:0061512">
    <property type="term" value="P:protein localization to cilium"/>
    <property type="evidence" value="ECO:0007669"/>
    <property type="project" value="TreeGrafter"/>
</dbReference>
<name>A0A1J1I5W4_9DIPT</name>
<dbReference type="InterPro" id="IPR056419">
    <property type="entry name" value="GAE_BBS1"/>
</dbReference>
<dbReference type="InterPro" id="IPR028784">
    <property type="entry name" value="BBS1"/>
</dbReference>
<dbReference type="GO" id="GO:0034464">
    <property type="term" value="C:BBSome"/>
    <property type="evidence" value="ECO:0007669"/>
    <property type="project" value="InterPro"/>
</dbReference>
<dbReference type="GO" id="GO:1905515">
    <property type="term" value="P:non-motile cilium assembly"/>
    <property type="evidence" value="ECO:0007669"/>
    <property type="project" value="InterPro"/>
</dbReference>
<evidence type="ECO:0000313" key="4">
    <source>
        <dbReference type="Proteomes" id="UP000183832"/>
    </source>
</evidence>
<dbReference type="Pfam" id="PF23304">
    <property type="entry name" value="GAE_BBS1"/>
    <property type="match status" value="1"/>
</dbReference>
<protein>
    <submittedName>
        <fullName evidence="3">CLUMA_CG008608, isoform A</fullName>
    </submittedName>
</protein>
<dbReference type="PANTHER" id="PTHR20870">
    <property type="entry name" value="BARDET-BIEDL SYNDROME 1 PROTEIN"/>
    <property type="match status" value="1"/>
</dbReference>
<dbReference type="Proteomes" id="UP000183832">
    <property type="component" value="Unassembled WGS sequence"/>
</dbReference>
<dbReference type="GO" id="GO:0005930">
    <property type="term" value="C:axoneme"/>
    <property type="evidence" value="ECO:0007669"/>
    <property type="project" value="TreeGrafter"/>
</dbReference>
<dbReference type="EMBL" id="CVRI01000040">
    <property type="protein sequence ID" value="CRK95130.1"/>
    <property type="molecule type" value="Genomic_DNA"/>
</dbReference>
<dbReference type="InterPro" id="IPR032728">
    <property type="entry name" value="BBS1_N"/>
</dbReference>
<evidence type="ECO:0000259" key="1">
    <source>
        <dbReference type="Pfam" id="PF14779"/>
    </source>
</evidence>
<keyword evidence="4" id="KW-1185">Reference proteome</keyword>
<feature type="domain" description="Bardet-Biedl syndrome 1 N-terminal" evidence="1">
    <location>
        <begin position="6"/>
        <end position="261"/>
    </location>
</feature>
<dbReference type="OrthoDB" id="10259809at2759"/>